<reference evidence="1" key="1">
    <citation type="submission" date="2020-04" db="EMBL/GenBank/DDBJ databases">
        <authorList>
            <person name="Chiriac C."/>
            <person name="Salcher M."/>
            <person name="Ghai R."/>
            <person name="Kavagutti S V."/>
        </authorList>
    </citation>
    <scope>NUCLEOTIDE SEQUENCE</scope>
</reference>
<gene>
    <name evidence="1" type="ORF">UFOVP456_47</name>
</gene>
<sequence>MAHYALLDENNVVTEVFVGKDEGEDGVDWEAHYGAVTGQTCKRTSYNTEAGQHKSGGTPFRKNYAGIGYTYNAIRDAFIPPKEYENWVLDDATCTWIPPVEIPNYGKRYKWDQLQNRWIEYPEDYV</sequence>
<name>A0A6J5MHG0_9CAUD</name>
<protein>
    <submittedName>
        <fullName evidence="1">Uncharacterized protein</fullName>
    </submittedName>
</protein>
<dbReference type="EMBL" id="LR796436">
    <property type="protein sequence ID" value="CAB4144526.1"/>
    <property type="molecule type" value="Genomic_DNA"/>
</dbReference>
<evidence type="ECO:0000313" key="1">
    <source>
        <dbReference type="EMBL" id="CAB4144526.1"/>
    </source>
</evidence>
<organism evidence="1">
    <name type="scientific">uncultured Caudovirales phage</name>
    <dbReference type="NCBI Taxonomy" id="2100421"/>
    <lineage>
        <taxon>Viruses</taxon>
        <taxon>Duplodnaviria</taxon>
        <taxon>Heunggongvirae</taxon>
        <taxon>Uroviricota</taxon>
        <taxon>Caudoviricetes</taxon>
        <taxon>Peduoviridae</taxon>
        <taxon>Maltschvirus</taxon>
        <taxon>Maltschvirus maltsch</taxon>
    </lineage>
</organism>
<proteinExistence type="predicted"/>
<accession>A0A6J5MHG0</accession>